<feature type="coiled-coil region" evidence="4">
    <location>
        <begin position="651"/>
        <end position="752"/>
    </location>
</feature>
<evidence type="ECO:0000256" key="5">
    <source>
        <dbReference type="SAM" id="MobiDB-lite"/>
    </source>
</evidence>
<dbReference type="EMBL" id="GL732732">
    <property type="protein sequence ID" value="EFX65743.1"/>
    <property type="molecule type" value="Genomic_DNA"/>
</dbReference>
<dbReference type="STRING" id="6669.E9HR89"/>
<sequence length="944" mass="107832">MSWLNTSSIANLAKNALKEAQKTIDKALDIRDPDAVGNKPIENEIIGHFFESFNLVKEENDPPDETRTSSEDVVVSEPDSKSERDQQKTTFFQTPVSNVLQTIAKDLSTHTETSIPAGDFEKKSNPNELDHVVLTDSIEETNVNESYHSSMSVSSSITVISPENDLADMDWKSDAREETSSNHHRTQNRDEVSTMLSEAMKDSIKTETSASASGDEIETTTSSDIEIIASPQAGIRQLVPPVRSRSESKTHSRKPSEASSDDSATSTGQDSDPLKTECQIIQLNQILEARDNQLLEYTRKCYALSEEVERAKSQLAHDEKERTALGETIRRQSDEFAIRLSSIEKRYQQVLAERESLVKKLEQIQQNQESYGSLTEELREKNETIEQLRFEGEKLSKQHLQLSNIIKKLRVQEKEEEVRCKQLKDQNEELKSEVDRLNKCLSAKEELERNQIEAVRQSVMVNSQIEKELLANKVMMREKLAEVETLRAAFTEVEQKLLEERATAAIRDSAETERNLSAEVSLRQRLQLEYETSSRLFEEERQALTMRCQELTQSLAEVDSDRSRERERIQSEVSRLMHRLHEAESRSDELSQALTTATKPLIRQIDTLQHTLTSQRLSEERSEKMYNEKLAVLESKLLSANQKETVDKNLYLAMQAQVDEALENCKTAEQENHNLRIQLEQEKCHSQNLEQARKKDNFSLELVKTQLIEEVASLRSKIEILESNYEKQCIALEEERKKTSNFTNRLQDKELEFQVFPTVPDMSISGSIGRKVASTTDIVSRTSSPTPSLGKLSLSGSFTESHSSNPWNTVDEVFDGGLVTPVPKSTLYDAMRAGSYTAVFESLQAQLKTRDGEVTQLQQELQNQERSRDSLAKELTEMINTNQELSHRLDRLESLLQEYEDLKTKYNALLQMYGEKIEENEELRLDLVDVKEMYKAQIDHLMKT</sequence>
<feature type="compositionally biased region" description="Low complexity" evidence="5">
    <location>
        <begin position="219"/>
        <end position="228"/>
    </location>
</feature>
<feature type="coiled-coil region" evidence="4">
    <location>
        <begin position="566"/>
        <end position="593"/>
    </location>
</feature>
<accession>E9HR89</accession>
<dbReference type="InterPro" id="IPR052602">
    <property type="entry name" value="Growth_transcription_reg"/>
</dbReference>
<evidence type="ECO:0000313" key="7">
    <source>
        <dbReference type="EMBL" id="EFX65743.1"/>
    </source>
</evidence>
<dbReference type="OrthoDB" id="74178at2759"/>
<dbReference type="eggNOG" id="KOG4673">
    <property type="taxonomic scope" value="Eukaryota"/>
</dbReference>
<feature type="coiled-coil region" evidence="4">
    <location>
        <begin position="840"/>
        <end position="912"/>
    </location>
</feature>
<evidence type="ECO:0000256" key="2">
    <source>
        <dbReference type="ARBA" id="ARBA00023034"/>
    </source>
</evidence>
<evidence type="ECO:0000256" key="1">
    <source>
        <dbReference type="ARBA" id="ARBA00004555"/>
    </source>
</evidence>
<keyword evidence="8" id="KW-1185">Reference proteome</keyword>
<evidence type="ECO:0000259" key="6">
    <source>
        <dbReference type="Pfam" id="PF12325"/>
    </source>
</evidence>
<dbReference type="HOGENOM" id="CLU_007304_0_0_1"/>
<feature type="compositionally biased region" description="Basic and acidic residues" evidence="5">
    <location>
        <begin position="174"/>
        <end position="192"/>
    </location>
</feature>
<feature type="domain" description="TATA element modulatory factor 1 TATA binding" evidence="6">
    <location>
        <begin position="831"/>
        <end position="941"/>
    </location>
</feature>
<feature type="compositionally biased region" description="Basic and acidic residues" evidence="5">
    <location>
        <begin position="58"/>
        <end position="70"/>
    </location>
</feature>
<dbReference type="FunCoup" id="E9HR89">
    <property type="interactions" value="1768"/>
</dbReference>
<feature type="region of interest" description="Disordered" evidence="5">
    <location>
        <begin position="174"/>
        <end position="193"/>
    </location>
</feature>
<feature type="coiled-coil region" evidence="4">
    <location>
        <begin position="340"/>
        <end position="450"/>
    </location>
</feature>
<evidence type="ECO:0000313" key="8">
    <source>
        <dbReference type="Proteomes" id="UP000000305"/>
    </source>
</evidence>
<dbReference type="OMA" id="EAVCRMT"/>
<feature type="compositionally biased region" description="Basic and acidic residues" evidence="5">
    <location>
        <begin position="244"/>
        <end position="256"/>
    </location>
</feature>
<dbReference type="GO" id="GO:0005783">
    <property type="term" value="C:endoplasmic reticulum"/>
    <property type="evidence" value="ECO:0000318"/>
    <property type="project" value="GO_Central"/>
</dbReference>
<dbReference type="Pfam" id="PF12325">
    <property type="entry name" value="TMF_TATA_bd"/>
    <property type="match status" value="1"/>
</dbReference>
<dbReference type="KEGG" id="dpx:DAPPUDRAFT_303542"/>
<dbReference type="PANTHER" id="PTHR46515">
    <property type="entry name" value="TATA ELEMENT MODULATORY FACTOR TMF1"/>
    <property type="match status" value="1"/>
</dbReference>
<keyword evidence="3 4" id="KW-0175">Coiled coil</keyword>
<evidence type="ECO:0000256" key="3">
    <source>
        <dbReference type="ARBA" id="ARBA00023054"/>
    </source>
</evidence>
<evidence type="ECO:0000256" key="4">
    <source>
        <dbReference type="SAM" id="Coils"/>
    </source>
</evidence>
<keyword evidence="2" id="KW-0333">Golgi apparatus</keyword>
<dbReference type="InterPro" id="IPR022092">
    <property type="entry name" value="TMF_DNA-bd"/>
</dbReference>
<organism evidence="7 8">
    <name type="scientific">Daphnia pulex</name>
    <name type="common">Water flea</name>
    <dbReference type="NCBI Taxonomy" id="6669"/>
    <lineage>
        <taxon>Eukaryota</taxon>
        <taxon>Metazoa</taxon>
        <taxon>Ecdysozoa</taxon>
        <taxon>Arthropoda</taxon>
        <taxon>Crustacea</taxon>
        <taxon>Branchiopoda</taxon>
        <taxon>Diplostraca</taxon>
        <taxon>Cladocera</taxon>
        <taxon>Anomopoda</taxon>
        <taxon>Daphniidae</taxon>
        <taxon>Daphnia</taxon>
    </lineage>
</organism>
<feature type="region of interest" description="Disordered" evidence="5">
    <location>
        <begin position="201"/>
        <end position="273"/>
    </location>
</feature>
<protein>
    <recommendedName>
        <fullName evidence="6">TATA element modulatory factor 1 TATA binding domain-containing protein</fullName>
    </recommendedName>
</protein>
<dbReference type="PhylomeDB" id="E9HR89"/>
<feature type="compositionally biased region" description="Basic and acidic residues" evidence="5">
    <location>
        <begin position="78"/>
        <end position="87"/>
    </location>
</feature>
<name>E9HR89_DAPPU</name>
<dbReference type="PANTHER" id="PTHR46515:SF1">
    <property type="entry name" value="TATA ELEMENT MODULATORY FACTOR"/>
    <property type="match status" value="1"/>
</dbReference>
<dbReference type="AlphaFoldDB" id="E9HR89"/>
<proteinExistence type="predicted"/>
<feature type="region of interest" description="Disordered" evidence="5">
    <location>
        <begin position="58"/>
        <end position="90"/>
    </location>
</feature>
<dbReference type="Proteomes" id="UP000000305">
    <property type="component" value="Unassembled WGS sequence"/>
</dbReference>
<feature type="compositionally biased region" description="Low complexity" evidence="5">
    <location>
        <begin position="257"/>
        <end position="271"/>
    </location>
</feature>
<comment type="subcellular location">
    <subcellularLocation>
        <location evidence="1">Golgi apparatus</location>
    </subcellularLocation>
</comment>
<dbReference type="GO" id="GO:0005794">
    <property type="term" value="C:Golgi apparatus"/>
    <property type="evidence" value="ECO:0000318"/>
    <property type="project" value="GO_Central"/>
</dbReference>
<dbReference type="SUPFAM" id="SSF90257">
    <property type="entry name" value="Myosin rod fragments"/>
    <property type="match status" value="1"/>
</dbReference>
<dbReference type="InParanoid" id="E9HR89"/>
<gene>
    <name evidence="7" type="ORF">DAPPUDRAFT_303542</name>
</gene>
<reference evidence="7 8" key="1">
    <citation type="journal article" date="2011" name="Science">
        <title>The ecoresponsive genome of Daphnia pulex.</title>
        <authorList>
            <person name="Colbourne J.K."/>
            <person name="Pfrender M.E."/>
            <person name="Gilbert D."/>
            <person name="Thomas W.K."/>
            <person name="Tucker A."/>
            <person name="Oakley T.H."/>
            <person name="Tokishita S."/>
            <person name="Aerts A."/>
            <person name="Arnold G.J."/>
            <person name="Basu M.K."/>
            <person name="Bauer D.J."/>
            <person name="Caceres C.E."/>
            <person name="Carmel L."/>
            <person name="Casola C."/>
            <person name="Choi J.H."/>
            <person name="Detter J.C."/>
            <person name="Dong Q."/>
            <person name="Dusheyko S."/>
            <person name="Eads B.D."/>
            <person name="Frohlich T."/>
            <person name="Geiler-Samerotte K.A."/>
            <person name="Gerlach D."/>
            <person name="Hatcher P."/>
            <person name="Jogdeo S."/>
            <person name="Krijgsveld J."/>
            <person name="Kriventseva E.V."/>
            <person name="Kultz D."/>
            <person name="Laforsch C."/>
            <person name="Lindquist E."/>
            <person name="Lopez J."/>
            <person name="Manak J.R."/>
            <person name="Muller J."/>
            <person name="Pangilinan J."/>
            <person name="Patwardhan R.P."/>
            <person name="Pitluck S."/>
            <person name="Pritham E.J."/>
            <person name="Rechtsteiner A."/>
            <person name="Rho M."/>
            <person name="Rogozin I.B."/>
            <person name="Sakarya O."/>
            <person name="Salamov A."/>
            <person name="Schaack S."/>
            <person name="Shapiro H."/>
            <person name="Shiga Y."/>
            <person name="Skalitzky C."/>
            <person name="Smith Z."/>
            <person name="Souvorov A."/>
            <person name="Sung W."/>
            <person name="Tang Z."/>
            <person name="Tsuchiya D."/>
            <person name="Tu H."/>
            <person name="Vos H."/>
            <person name="Wang M."/>
            <person name="Wolf Y.I."/>
            <person name="Yamagata H."/>
            <person name="Yamada T."/>
            <person name="Ye Y."/>
            <person name="Shaw J.R."/>
            <person name="Andrews J."/>
            <person name="Crease T.J."/>
            <person name="Tang H."/>
            <person name="Lucas S.M."/>
            <person name="Robertson H.M."/>
            <person name="Bork P."/>
            <person name="Koonin E.V."/>
            <person name="Zdobnov E.M."/>
            <person name="Grigoriev I.V."/>
            <person name="Lynch M."/>
            <person name="Boore J.L."/>
        </authorList>
    </citation>
    <scope>NUCLEOTIDE SEQUENCE [LARGE SCALE GENOMIC DNA]</scope>
</reference>
<dbReference type="Pfam" id="PF12329">
    <property type="entry name" value="TMF_DNA_bd"/>
    <property type="match status" value="1"/>
</dbReference>
<dbReference type="InterPro" id="IPR022091">
    <property type="entry name" value="TMF_TATA-bd"/>
</dbReference>